<dbReference type="RefSeq" id="XP_031865081.1">
    <property type="nucleotide sequence ID" value="XM_032018673.1"/>
</dbReference>
<dbReference type="InterPro" id="IPR012349">
    <property type="entry name" value="Split_barrel_FMN-bd"/>
</dbReference>
<dbReference type="AlphaFoldDB" id="A0A370TA78"/>
<dbReference type="OrthoDB" id="5394411at2759"/>
<dbReference type="Gene3D" id="2.30.110.10">
    <property type="entry name" value="Electron Transport, Fmn-binding Protein, Chain A"/>
    <property type="match status" value="1"/>
</dbReference>
<feature type="region of interest" description="Disordered" evidence="1">
    <location>
        <begin position="269"/>
        <end position="289"/>
    </location>
</feature>
<dbReference type="InterPro" id="IPR024624">
    <property type="entry name" value="Pyridox_Oxase_Alr4036_FMN-bd"/>
</dbReference>
<sequence>MSSSAATDVAVAPWRRLFLSHISKMDSPEFVFSTLSLADPNESATPYVPRARYCIFRGMWGELPANSYNDAPKNERNYQSDLPTLTTDVRMHKIPEIFASSAGHEDSSQTESQGCDGGGAVEAVFWVKEAMTQWRFRGKAYVVGPGIEGPGEDPIGVRMVKREIGKRMKVIKEAGRESWSWATELTAHFGNLSPTMRGTFKNPAPGSPMSLPPTDKSLRLGQQVSDLEDPVARKNFRVVIIKPDEVERVDLSNPERVQRWKFTYVSPKSGPLDQRREGVGEWKTEELWP</sequence>
<evidence type="ECO:0000256" key="1">
    <source>
        <dbReference type="SAM" id="MobiDB-lite"/>
    </source>
</evidence>
<evidence type="ECO:0000259" key="2">
    <source>
        <dbReference type="Pfam" id="PF12766"/>
    </source>
</evidence>
<dbReference type="GO" id="GO:0010181">
    <property type="term" value="F:FMN binding"/>
    <property type="evidence" value="ECO:0007669"/>
    <property type="project" value="InterPro"/>
</dbReference>
<feature type="domain" description="Pyridoxamine 5'-phosphate oxidase Alr4036 family FMN-binding" evidence="2">
    <location>
        <begin position="12"/>
        <end position="143"/>
    </location>
</feature>
<dbReference type="Proteomes" id="UP000254866">
    <property type="component" value="Unassembled WGS sequence"/>
</dbReference>
<dbReference type="EMBL" id="NPIC01000014">
    <property type="protein sequence ID" value="RDL30705.1"/>
    <property type="molecule type" value="Genomic_DNA"/>
</dbReference>
<proteinExistence type="predicted"/>
<evidence type="ECO:0000313" key="4">
    <source>
        <dbReference type="Proteomes" id="UP000254866"/>
    </source>
</evidence>
<dbReference type="SUPFAM" id="SSF50475">
    <property type="entry name" value="FMN-binding split barrel"/>
    <property type="match status" value="1"/>
</dbReference>
<protein>
    <recommendedName>
        <fullName evidence="2">Pyridoxamine 5'-phosphate oxidase Alr4036 family FMN-binding domain-containing protein</fullName>
    </recommendedName>
</protein>
<reference evidence="3 4" key="1">
    <citation type="journal article" date="2018" name="IMA Fungus">
        <title>IMA Genome-F 9: Draft genome sequence of Annulohypoxylon stygium, Aspergillus mulundensis, Berkeleyomyces basicola (syn. Thielaviopsis basicola), Ceratocystis smalleyi, two Cercospora beticola strains, Coleophoma cylindrospora, Fusarium fracticaudum, Phialophora cf. hyalina, and Morchella septimelata.</title>
        <authorList>
            <person name="Wingfield B.D."/>
            <person name="Bills G.F."/>
            <person name="Dong Y."/>
            <person name="Huang W."/>
            <person name="Nel W.J."/>
            <person name="Swalarsk-Parry B.S."/>
            <person name="Vaghefi N."/>
            <person name="Wilken P.M."/>
            <person name="An Z."/>
            <person name="de Beer Z.W."/>
            <person name="De Vos L."/>
            <person name="Chen L."/>
            <person name="Duong T.A."/>
            <person name="Gao Y."/>
            <person name="Hammerbacher A."/>
            <person name="Kikkert J.R."/>
            <person name="Li Y."/>
            <person name="Li H."/>
            <person name="Li K."/>
            <person name="Li Q."/>
            <person name="Liu X."/>
            <person name="Ma X."/>
            <person name="Naidoo K."/>
            <person name="Pethybridge S.J."/>
            <person name="Sun J."/>
            <person name="Steenkamp E.T."/>
            <person name="van der Nest M.A."/>
            <person name="van Wyk S."/>
            <person name="Wingfield M.J."/>
            <person name="Xiong C."/>
            <person name="Yue Q."/>
            <person name="Zhang X."/>
        </authorList>
    </citation>
    <scope>NUCLEOTIDE SEQUENCE [LARGE SCALE GENOMIC DNA]</scope>
    <source>
        <strain evidence="3 4">BP 5553</strain>
    </source>
</reference>
<gene>
    <name evidence="3" type="ORF">BP5553_10050</name>
</gene>
<comment type="caution">
    <text evidence="3">The sequence shown here is derived from an EMBL/GenBank/DDBJ whole genome shotgun (WGS) entry which is preliminary data.</text>
</comment>
<keyword evidence="4" id="KW-1185">Reference proteome</keyword>
<dbReference type="GeneID" id="43602899"/>
<name>A0A370TA78_9HELO</name>
<organism evidence="3 4">
    <name type="scientific">Venustampulla echinocandica</name>
    <dbReference type="NCBI Taxonomy" id="2656787"/>
    <lineage>
        <taxon>Eukaryota</taxon>
        <taxon>Fungi</taxon>
        <taxon>Dikarya</taxon>
        <taxon>Ascomycota</taxon>
        <taxon>Pezizomycotina</taxon>
        <taxon>Leotiomycetes</taxon>
        <taxon>Helotiales</taxon>
        <taxon>Pleuroascaceae</taxon>
        <taxon>Venustampulla</taxon>
    </lineage>
</organism>
<dbReference type="PANTHER" id="PTHR28243:SF1">
    <property type="entry name" value="PYRIDOXAMINE 5'-PHOSPHATE OXIDASE ALR4036 FAMILY FMN-BINDING DOMAIN-CONTAINING PROTEIN"/>
    <property type="match status" value="1"/>
</dbReference>
<feature type="compositionally biased region" description="Basic and acidic residues" evidence="1">
    <location>
        <begin position="273"/>
        <end position="289"/>
    </location>
</feature>
<dbReference type="PANTHER" id="PTHR28243">
    <property type="entry name" value="AGL049CP"/>
    <property type="match status" value="1"/>
</dbReference>
<evidence type="ECO:0000313" key="3">
    <source>
        <dbReference type="EMBL" id="RDL30705.1"/>
    </source>
</evidence>
<accession>A0A370TA78</accession>
<dbReference type="Pfam" id="PF12766">
    <property type="entry name" value="Pyridox_oxase_2"/>
    <property type="match status" value="1"/>
</dbReference>
<dbReference type="STRING" id="2656787.A0A370TA78"/>